<organism evidence="2 3">
    <name type="scientific">Prosthecobacter vanneervenii</name>
    <dbReference type="NCBI Taxonomy" id="48466"/>
    <lineage>
        <taxon>Bacteria</taxon>
        <taxon>Pseudomonadati</taxon>
        <taxon>Verrucomicrobiota</taxon>
        <taxon>Verrucomicrobiia</taxon>
        <taxon>Verrucomicrobiales</taxon>
        <taxon>Verrucomicrobiaceae</taxon>
        <taxon>Prosthecobacter</taxon>
    </lineage>
</organism>
<dbReference type="EMBL" id="JACHIG010000004">
    <property type="protein sequence ID" value="MBB5032620.1"/>
    <property type="molecule type" value="Genomic_DNA"/>
</dbReference>
<protein>
    <recommendedName>
        <fullName evidence="4">Lipoprotein</fullName>
    </recommendedName>
</protein>
<feature type="chain" id="PRO_5031445971" description="Lipoprotein" evidence="1">
    <location>
        <begin position="25"/>
        <end position="170"/>
    </location>
</feature>
<gene>
    <name evidence="2" type="ORF">HNQ65_002202</name>
</gene>
<evidence type="ECO:0000313" key="2">
    <source>
        <dbReference type="EMBL" id="MBB5032620.1"/>
    </source>
</evidence>
<evidence type="ECO:0000256" key="1">
    <source>
        <dbReference type="SAM" id="SignalP"/>
    </source>
</evidence>
<dbReference type="AlphaFoldDB" id="A0A7W7YAQ2"/>
<feature type="signal peptide" evidence="1">
    <location>
        <begin position="1"/>
        <end position="24"/>
    </location>
</feature>
<keyword evidence="3" id="KW-1185">Reference proteome</keyword>
<evidence type="ECO:0000313" key="3">
    <source>
        <dbReference type="Proteomes" id="UP000590740"/>
    </source>
</evidence>
<name>A0A7W7YAQ2_9BACT</name>
<reference evidence="2 3" key="1">
    <citation type="submission" date="2020-08" db="EMBL/GenBank/DDBJ databases">
        <title>Genomic Encyclopedia of Type Strains, Phase IV (KMG-IV): sequencing the most valuable type-strain genomes for metagenomic binning, comparative biology and taxonomic classification.</title>
        <authorList>
            <person name="Goeker M."/>
        </authorList>
    </citation>
    <scope>NUCLEOTIDE SEQUENCE [LARGE SCALE GENOMIC DNA]</scope>
    <source>
        <strain evidence="2 3">DSM 12252</strain>
    </source>
</reference>
<comment type="caution">
    <text evidence="2">The sequence shown here is derived from an EMBL/GenBank/DDBJ whole genome shotgun (WGS) entry which is preliminary data.</text>
</comment>
<dbReference type="PROSITE" id="PS51257">
    <property type="entry name" value="PROKAR_LIPOPROTEIN"/>
    <property type="match status" value="1"/>
</dbReference>
<dbReference type="Proteomes" id="UP000590740">
    <property type="component" value="Unassembled WGS sequence"/>
</dbReference>
<keyword evidence="1" id="KW-0732">Signal</keyword>
<evidence type="ECO:0008006" key="4">
    <source>
        <dbReference type="Google" id="ProtNLM"/>
    </source>
</evidence>
<proteinExistence type="predicted"/>
<accession>A0A7W7YAQ2</accession>
<sequence length="170" mass="19810">MPSRAFFSILLCTLSLVITGCETASLSPQQAAAMEARRRQIAMEPRGDYYIGRRFYINHTHFWGYLRSPGQSWESSKLVIMNERYQKIPYRLPESPTDGGYAYGDDHNTEYTIWGRYTGRRVFDPNSNLVLPEFELRRWEVRNESPGWLFKPNEKFNGSQLFRAEPGTTP</sequence>
<dbReference type="RefSeq" id="WP_184339542.1">
    <property type="nucleotide sequence ID" value="NZ_JACHIG010000004.1"/>
</dbReference>